<evidence type="ECO:0000313" key="2">
    <source>
        <dbReference type="Proteomes" id="UP000578449"/>
    </source>
</evidence>
<reference evidence="1 2" key="1">
    <citation type="submission" date="2020-08" db="EMBL/GenBank/DDBJ databases">
        <title>Genomic Encyclopedia of Type Strains, Phase IV (KMG-IV): sequencing the most valuable type-strain genomes for metagenomic binning, comparative biology and taxonomic classification.</title>
        <authorList>
            <person name="Goeker M."/>
        </authorList>
    </citation>
    <scope>NUCLEOTIDE SEQUENCE [LARGE SCALE GENOMIC DNA]</scope>
    <source>
        <strain evidence="1 2">DSM 45615</strain>
    </source>
</reference>
<keyword evidence="2" id="KW-1185">Reference proteome</keyword>
<dbReference type="InterPro" id="IPR009351">
    <property type="entry name" value="AlkZ-like"/>
</dbReference>
<dbReference type="Pfam" id="PF06224">
    <property type="entry name" value="AlkZ-like"/>
    <property type="match status" value="1"/>
</dbReference>
<gene>
    <name evidence="1" type="ORF">HNP84_000558</name>
</gene>
<dbReference type="RefSeq" id="WP_185047688.1">
    <property type="nucleotide sequence ID" value="NZ_BAABIX010000013.1"/>
</dbReference>
<dbReference type="Proteomes" id="UP000578449">
    <property type="component" value="Unassembled WGS sequence"/>
</dbReference>
<sequence>MRVLSRRELTVALLARQLLLDRARMPVEAAVRHLVALQGQYSPSPYIALAARLDGFRIEDLEAALRAGSVVKSSLMRGTLHLCAAADYPAYATACMRDMRMAMRAQNREAAPYEEKIVAGVTEYLAEPRTTDEIRERVRELSGGTVKEHRLLDYARFLVPAVHVPPSGLWDRHGKFSLVAWSGPPLPPEPEAMRVLTERYLAAYGPATRDDIATFAGVRLGAVDAALKELEPARYTDADGRDLYDLPGAPLPPEDTATPVRLLARLDSATLAHRDRTRILRPEHQERLMDMARAKVAPYLVDGLVAGMWTYTAGRESATLTVIPFTGPPPAGLEPEAERMLAFVAPAARVREITVQEQ</sequence>
<evidence type="ECO:0008006" key="3">
    <source>
        <dbReference type="Google" id="ProtNLM"/>
    </source>
</evidence>
<protein>
    <recommendedName>
        <fullName evidence="3">Winged helix DNA-binding domain-containing protein</fullName>
    </recommendedName>
</protein>
<dbReference type="PANTHER" id="PTHR38479:SF2">
    <property type="entry name" value="WINGED HELIX DNA-BINDING DOMAIN-CONTAINING PROTEIN"/>
    <property type="match status" value="1"/>
</dbReference>
<dbReference type="EMBL" id="JACHGN010000001">
    <property type="protein sequence ID" value="MBB5130870.1"/>
    <property type="molecule type" value="Genomic_DNA"/>
</dbReference>
<proteinExistence type="predicted"/>
<evidence type="ECO:0000313" key="1">
    <source>
        <dbReference type="EMBL" id="MBB5130870.1"/>
    </source>
</evidence>
<dbReference type="PANTHER" id="PTHR38479">
    <property type="entry name" value="LMO0824 PROTEIN"/>
    <property type="match status" value="1"/>
</dbReference>
<comment type="caution">
    <text evidence="1">The sequence shown here is derived from an EMBL/GenBank/DDBJ whole genome shotgun (WGS) entry which is preliminary data.</text>
</comment>
<dbReference type="AlphaFoldDB" id="A0A840P0A4"/>
<name>A0A840P0A4_9ACTN</name>
<accession>A0A840P0A4</accession>
<organism evidence="1 2">
    <name type="scientific">Thermocatellispora tengchongensis</name>
    <dbReference type="NCBI Taxonomy" id="1073253"/>
    <lineage>
        <taxon>Bacteria</taxon>
        <taxon>Bacillati</taxon>
        <taxon>Actinomycetota</taxon>
        <taxon>Actinomycetes</taxon>
        <taxon>Streptosporangiales</taxon>
        <taxon>Streptosporangiaceae</taxon>
        <taxon>Thermocatellispora</taxon>
    </lineage>
</organism>